<dbReference type="PATRIC" id="fig|1637975.4.peg.155"/>
<keyword evidence="2" id="KW-1185">Reference proteome</keyword>
<sequence>MKKRNQGVRDIIYIHINEREHYTITYGIEFAQFAQSLFATLNNLLLLKHRYEDGDFNMHTLHEFVPKEKLKKLMEEDVYVYGDFCWIDFEEEEALNELPSQSIAELLYLGHLKEHLKLPFYNHLSNRYVYLAHDDGWYNKTYYRDFSDFYSLLGEVIPEKMGQIKVEKSLLGIKKKRSYPSISSDILRLLKPLMREGALISIKDIEQNRTRIEIPVWTIGDFSNMDDMYEEYENIVKEPCEAKLVFDKKSREWKVYGR</sequence>
<evidence type="ECO:0008006" key="3">
    <source>
        <dbReference type="Google" id="ProtNLM"/>
    </source>
</evidence>
<dbReference type="AlphaFoldDB" id="A0A0Q3VF97"/>
<proteinExistence type="predicted"/>
<organism evidence="1 2">
    <name type="scientific">Cytobacillus solani</name>
    <dbReference type="NCBI Taxonomy" id="1637975"/>
    <lineage>
        <taxon>Bacteria</taxon>
        <taxon>Bacillati</taxon>
        <taxon>Bacillota</taxon>
        <taxon>Bacilli</taxon>
        <taxon>Bacillales</taxon>
        <taxon>Bacillaceae</taxon>
        <taxon>Cytobacillus</taxon>
    </lineage>
</organism>
<name>A0A0Q3VF97_9BACI</name>
<gene>
    <name evidence="1" type="ORF">AN957_02435</name>
</gene>
<comment type="caution">
    <text evidence="1">The sequence shown here is derived from an EMBL/GenBank/DDBJ whole genome shotgun (WGS) entry which is preliminary data.</text>
</comment>
<dbReference type="STRING" id="1637975.AN957_02435"/>
<evidence type="ECO:0000313" key="2">
    <source>
        <dbReference type="Proteomes" id="UP000050996"/>
    </source>
</evidence>
<dbReference type="EMBL" id="LJIX01000006">
    <property type="protein sequence ID" value="KQL17595.1"/>
    <property type="molecule type" value="Genomic_DNA"/>
</dbReference>
<dbReference type="Proteomes" id="UP000050996">
    <property type="component" value="Unassembled WGS sequence"/>
</dbReference>
<dbReference type="RefSeq" id="WP_053477894.1">
    <property type="nucleotide sequence ID" value="NZ_CP041305.1"/>
</dbReference>
<protein>
    <recommendedName>
        <fullName evidence="3">Oxalate:formate antiporter</fullName>
    </recommendedName>
</protein>
<accession>A0A0Q3VF97</accession>
<reference evidence="1 2" key="1">
    <citation type="submission" date="2015-09" db="EMBL/GenBank/DDBJ databases">
        <title>Genome sequencing project for genomic taxonomy and phylogenomics of Bacillus-like bacteria.</title>
        <authorList>
            <person name="Liu B."/>
            <person name="Wang J."/>
            <person name="Zhu Y."/>
            <person name="Liu G."/>
            <person name="Chen Q."/>
            <person name="Chen Z."/>
            <person name="Lan J."/>
            <person name="Che J."/>
            <person name="Ge C."/>
            <person name="Shi H."/>
            <person name="Pan Z."/>
            <person name="Liu X."/>
        </authorList>
    </citation>
    <scope>NUCLEOTIDE SEQUENCE [LARGE SCALE GENOMIC DNA]</scope>
    <source>
        <strain evidence="1 2">FJAT-18043</strain>
    </source>
</reference>
<evidence type="ECO:0000313" key="1">
    <source>
        <dbReference type="EMBL" id="KQL17595.1"/>
    </source>
</evidence>